<dbReference type="PANTHER" id="PTHR37225">
    <property type="entry name" value="OSJNBA0011F23.3 PROTEIN"/>
    <property type="match status" value="1"/>
</dbReference>
<protein>
    <submittedName>
        <fullName evidence="3">OLC1v1023245C1</fullName>
    </submittedName>
</protein>
<name>A0AAV1C163_OLDCO</name>
<keyword evidence="4" id="KW-1185">Reference proteome</keyword>
<evidence type="ECO:0000256" key="1">
    <source>
        <dbReference type="SAM" id="MobiDB-lite"/>
    </source>
</evidence>
<evidence type="ECO:0000256" key="2">
    <source>
        <dbReference type="SAM" id="Phobius"/>
    </source>
</evidence>
<dbReference type="AlphaFoldDB" id="A0AAV1C163"/>
<proteinExistence type="predicted"/>
<keyword evidence="2" id="KW-0812">Transmembrane</keyword>
<feature type="transmembrane region" description="Helical" evidence="2">
    <location>
        <begin position="113"/>
        <end position="132"/>
    </location>
</feature>
<organism evidence="3 4">
    <name type="scientific">Oldenlandia corymbosa var. corymbosa</name>
    <dbReference type="NCBI Taxonomy" id="529605"/>
    <lineage>
        <taxon>Eukaryota</taxon>
        <taxon>Viridiplantae</taxon>
        <taxon>Streptophyta</taxon>
        <taxon>Embryophyta</taxon>
        <taxon>Tracheophyta</taxon>
        <taxon>Spermatophyta</taxon>
        <taxon>Magnoliopsida</taxon>
        <taxon>eudicotyledons</taxon>
        <taxon>Gunneridae</taxon>
        <taxon>Pentapetalae</taxon>
        <taxon>asterids</taxon>
        <taxon>lamiids</taxon>
        <taxon>Gentianales</taxon>
        <taxon>Rubiaceae</taxon>
        <taxon>Rubioideae</taxon>
        <taxon>Spermacoceae</taxon>
        <taxon>Hedyotis-Oldenlandia complex</taxon>
        <taxon>Oldenlandia</taxon>
    </lineage>
</organism>
<feature type="region of interest" description="Disordered" evidence="1">
    <location>
        <begin position="141"/>
        <end position="178"/>
    </location>
</feature>
<dbReference type="EMBL" id="OX459118">
    <property type="protein sequence ID" value="CAI9088808.1"/>
    <property type="molecule type" value="Genomic_DNA"/>
</dbReference>
<dbReference type="PANTHER" id="PTHR37225:SF1">
    <property type="entry name" value="OS04G0657900 PROTEIN"/>
    <property type="match status" value="1"/>
</dbReference>
<dbReference type="Proteomes" id="UP001161247">
    <property type="component" value="Chromosome 1"/>
</dbReference>
<gene>
    <name evidence="3" type="ORF">OLC1_LOCUS1297</name>
</gene>
<reference evidence="3" key="1">
    <citation type="submission" date="2023-03" db="EMBL/GenBank/DDBJ databases">
        <authorList>
            <person name="Julca I."/>
        </authorList>
    </citation>
    <scope>NUCLEOTIDE SEQUENCE</scope>
</reference>
<evidence type="ECO:0000313" key="3">
    <source>
        <dbReference type="EMBL" id="CAI9088808.1"/>
    </source>
</evidence>
<keyword evidence="2" id="KW-0472">Membrane</keyword>
<accession>A0AAV1C163</accession>
<evidence type="ECO:0000313" key="4">
    <source>
        <dbReference type="Proteomes" id="UP001161247"/>
    </source>
</evidence>
<feature type="compositionally biased region" description="Basic and acidic residues" evidence="1">
    <location>
        <begin position="168"/>
        <end position="178"/>
    </location>
</feature>
<keyword evidence="2" id="KW-1133">Transmembrane helix</keyword>
<sequence length="178" mass="20370">MRALLKVSNVREKSFLFSFFFLINNSNPAIRDKLRKLYSGWASKKWAWLMVCGPLIQTKNSKNTPKFCEMIWNLILHSLDKAALDIKVIQFNKHYSGGKRKIWRCKMDGLKELGLPVLGIVAAAAVTFYAVSFSELSEKSFRDLDDSEESCSAGFKSSLSSRQRRARRNAERKQANKP</sequence>